<keyword evidence="16" id="KW-1185">Reference proteome</keyword>
<dbReference type="InterPro" id="IPR011577">
    <property type="entry name" value="Cyt_b561_bac/Ni-Hgenase"/>
</dbReference>
<gene>
    <name evidence="15" type="ORF">PSM7751_01098</name>
</gene>
<evidence type="ECO:0000259" key="14">
    <source>
        <dbReference type="SMART" id="SM00867"/>
    </source>
</evidence>
<evidence type="ECO:0000256" key="13">
    <source>
        <dbReference type="SAM" id="Phobius"/>
    </source>
</evidence>
<feature type="transmembrane region" description="Helical" evidence="13">
    <location>
        <begin position="12"/>
        <end position="31"/>
    </location>
</feature>
<evidence type="ECO:0000256" key="12">
    <source>
        <dbReference type="ARBA" id="ARBA00037975"/>
    </source>
</evidence>
<evidence type="ECO:0000256" key="6">
    <source>
        <dbReference type="ARBA" id="ARBA00022692"/>
    </source>
</evidence>
<evidence type="ECO:0000313" key="16">
    <source>
        <dbReference type="Proteomes" id="UP000193963"/>
    </source>
</evidence>
<keyword evidence="9 13" id="KW-1133">Transmembrane helix</keyword>
<evidence type="ECO:0000256" key="3">
    <source>
        <dbReference type="ARBA" id="ARBA00022448"/>
    </source>
</evidence>
<evidence type="ECO:0000256" key="11">
    <source>
        <dbReference type="ARBA" id="ARBA00023136"/>
    </source>
</evidence>
<sequence length="408" mass="42483">MPLSDSPAHYGAVTRAIHWLTALLILLAWPLGLYAHALAEEIPHLTGAEQAARVTLTATLFSVHKTMGVAVVLVSVLRLLWAWVQPRPGLVKGDHKTEALAAETVHYLLYALLIAVPVTGWIHHAATAGFAPILWPFGQSLPFVPQSETVAALFTTLHWALAWALAVVLVLHIAGALKHHVIDRDATLRRMLRGAAVEGSATQPGHALPAGAALVLLLAVAGAGIALRPSAPEAAGSAPAPALQAAQGGDWQVTEGALSLAVTQFGNVVEGQFADWTAEIEWDEDAAPGVAGHVTVTVSIPSLTLGSVTSQALGGDFLAAEEHPTAIFDADLLKLENGGQRAEGTLTLRGETAPLAFPFELAIDGDSATASADFTLDRRDFGVGAGMTDESSVAFAVSGGFELTAVRD</sequence>
<dbReference type="SUPFAM" id="SSF81342">
    <property type="entry name" value="Transmembrane di-heme cytochromes"/>
    <property type="match status" value="1"/>
</dbReference>
<reference evidence="15 16" key="1">
    <citation type="submission" date="2017-03" db="EMBL/GenBank/DDBJ databases">
        <authorList>
            <person name="Afonso C.L."/>
            <person name="Miller P.J."/>
            <person name="Scott M.A."/>
            <person name="Spackman E."/>
            <person name="Goraichik I."/>
            <person name="Dimitrov K.M."/>
            <person name="Suarez D.L."/>
            <person name="Swayne D.E."/>
        </authorList>
    </citation>
    <scope>NUCLEOTIDE SEQUENCE [LARGE SCALE GENOMIC DNA]</scope>
    <source>
        <strain evidence="15 16">CECT 7751</strain>
    </source>
</reference>
<comment type="similarity">
    <text evidence="12">Belongs to the cytochrome b561 family.</text>
</comment>
<dbReference type="GO" id="GO:0022904">
    <property type="term" value="P:respiratory electron transport chain"/>
    <property type="evidence" value="ECO:0007669"/>
    <property type="project" value="InterPro"/>
</dbReference>
<evidence type="ECO:0000256" key="10">
    <source>
        <dbReference type="ARBA" id="ARBA00023004"/>
    </source>
</evidence>
<evidence type="ECO:0000256" key="5">
    <source>
        <dbReference type="ARBA" id="ARBA00022617"/>
    </source>
</evidence>
<keyword evidence="6 13" id="KW-0812">Transmembrane</keyword>
<dbReference type="OrthoDB" id="1247465at2"/>
<dbReference type="Proteomes" id="UP000193963">
    <property type="component" value="Unassembled WGS sequence"/>
</dbReference>
<dbReference type="EMBL" id="FWFN01000002">
    <property type="protein sequence ID" value="SLN28014.1"/>
    <property type="molecule type" value="Genomic_DNA"/>
</dbReference>
<accession>A0A1X6YPZ8</accession>
<dbReference type="Gene3D" id="1.20.950.20">
    <property type="entry name" value="Transmembrane di-heme cytochromes, Chain C"/>
    <property type="match status" value="1"/>
</dbReference>
<protein>
    <recommendedName>
        <fullName evidence="14">Lipid/polyisoprenoid-binding YceI-like domain-containing protein</fullName>
    </recommendedName>
</protein>
<comment type="subcellular location">
    <subcellularLocation>
        <location evidence="2">Cell membrane</location>
        <topology evidence="2">Multi-pass membrane protein</topology>
    </subcellularLocation>
</comment>
<dbReference type="SMART" id="SM00867">
    <property type="entry name" value="YceI"/>
    <property type="match status" value="1"/>
</dbReference>
<dbReference type="Gene3D" id="2.40.128.110">
    <property type="entry name" value="Lipid/polyisoprenoid-binding, YceI-like"/>
    <property type="match status" value="1"/>
</dbReference>
<dbReference type="InterPro" id="IPR007372">
    <property type="entry name" value="Lipid/polyisoprenoid-bd_YceI"/>
</dbReference>
<keyword evidence="8" id="KW-0249">Electron transport</keyword>
<keyword evidence="5" id="KW-0349">Heme</keyword>
<dbReference type="PANTHER" id="PTHR30529:SF1">
    <property type="entry name" value="CYTOCHROME B561 HOMOLOG 2"/>
    <property type="match status" value="1"/>
</dbReference>
<evidence type="ECO:0000313" key="15">
    <source>
        <dbReference type="EMBL" id="SLN28014.1"/>
    </source>
</evidence>
<dbReference type="GO" id="GO:0005886">
    <property type="term" value="C:plasma membrane"/>
    <property type="evidence" value="ECO:0007669"/>
    <property type="project" value="UniProtKB-SubCell"/>
</dbReference>
<dbReference type="GO" id="GO:0046872">
    <property type="term" value="F:metal ion binding"/>
    <property type="evidence" value="ECO:0007669"/>
    <property type="project" value="UniProtKB-KW"/>
</dbReference>
<comment type="cofactor">
    <cofactor evidence="1">
        <name>heme b</name>
        <dbReference type="ChEBI" id="CHEBI:60344"/>
    </cofactor>
</comment>
<feature type="domain" description="Lipid/polyisoprenoid-binding YceI-like" evidence="14">
    <location>
        <begin position="250"/>
        <end position="406"/>
    </location>
</feature>
<evidence type="ECO:0000256" key="2">
    <source>
        <dbReference type="ARBA" id="ARBA00004651"/>
    </source>
</evidence>
<dbReference type="InterPro" id="IPR036761">
    <property type="entry name" value="TTHA0802/YceI-like_sf"/>
</dbReference>
<feature type="transmembrane region" description="Helical" evidence="13">
    <location>
        <begin position="105"/>
        <end position="131"/>
    </location>
</feature>
<dbReference type="Pfam" id="PF01292">
    <property type="entry name" value="Ni_hydr_CYTB"/>
    <property type="match status" value="1"/>
</dbReference>
<keyword evidence="7" id="KW-0479">Metal-binding</keyword>
<dbReference type="AlphaFoldDB" id="A0A1X6YPZ8"/>
<dbReference type="SUPFAM" id="SSF101874">
    <property type="entry name" value="YceI-like"/>
    <property type="match status" value="1"/>
</dbReference>
<feature type="transmembrane region" description="Helical" evidence="13">
    <location>
        <begin position="151"/>
        <end position="174"/>
    </location>
</feature>
<dbReference type="GO" id="GO:0020037">
    <property type="term" value="F:heme binding"/>
    <property type="evidence" value="ECO:0007669"/>
    <property type="project" value="TreeGrafter"/>
</dbReference>
<organism evidence="15 16">
    <name type="scientific">Pseudooceanicola marinus</name>
    <dbReference type="NCBI Taxonomy" id="396013"/>
    <lineage>
        <taxon>Bacteria</taxon>
        <taxon>Pseudomonadati</taxon>
        <taxon>Pseudomonadota</taxon>
        <taxon>Alphaproteobacteria</taxon>
        <taxon>Rhodobacterales</taxon>
        <taxon>Paracoccaceae</taxon>
        <taxon>Pseudooceanicola</taxon>
    </lineage>
</organism>
<feature type="transmembrane region" description="Helical" evidence="13">
    <location>
        <begin position="207"/>
        <end position="227"/>
    </location>
</feature>
<dbReference type="InterPro" id="IPR052168">
    <property type="entry name" value="Cytochrome_b561_oxidase"/>
</dbReference>
<proteinExistence type="inferred from homology"/>
<keyword evidence="11 13" id="KW-0472">Membrane</keyword>
<keyword evidence="4" id="KW-1003">Cell membrane</keyword>
<keyword evidence="10" id="KW-0408">Iron</keyword>
<evidence type="ECO:0000256" key="9">
    <source>
        <dbReference type="ARBA" id="ARBA00022989"/>
    </source>
</evidence>
<evidence type="ECO:0000256" key="8">
    <source>
        <dbReference type="ARBA" id="ARBA00022982"/>
    </source>
</evidence>
<dbReference type="InterPro" id="IPR016174">
    <property type="entry name" value="Di-haem_cyt_TM"/>
</dbReference>
<dbReference type="GO" id="GO:0009055">
    <property type="term" value="F:electron transfer activity"/>
    <property type="evidence" value="ECO:0007669"/>
    <property type="project" value="InterPro"/>
</dbReference>
<feature type="transmembrane region" description="Helical" evidence="13">
    <location>
        <begin position="66"/>
        <end position="84"/>
    </location>
</feature>
<name>A0A1X6YPZ8_9RHOB</name>
<evidence type="ECO:0000256" key="7">
    <source>
        <dbReference type="ARBA" id="ARBA00022723"/>
    </source>
</evidence>
<dbReference type="RefSeq" id="WP_085886994.1">
    <property type="nucleotide sequence ID" value="NZ_FWFN01000002.1"/>
</dbReference>
<dbReference type="PANTHER" id="PTHR30529">
    <property type="entry name" value="CYTOCHROME B561"/>
    <property type="match status" value="1"/>
</dbReference>
<dbReference type="Pfam" id="PF04264">
    <property type="entry name" value="YceI"/>
    <property type="match status" value="1"/>
</dbReference>
<keyword evidence="3" id="KW-0813">Transport</keyword>
<evidence type="ECO:0000256" key="4">
    <source>
        <dbReference type="ARBA" id="ARBA00022475"/>
    </source>
</evidence>
<evidence type="ECO:0000256" key="1">
    <source>
        <dbReference type="ARBA" id="ARBA00001970"/>
    </source>
</evidence>